<dbReference type="Proteomes" id="UP000702952">
    <property type="component" value="Unassembled WGS sequence"/>
</dbReference>
<dbReference type="AlphaFoldDB" id="A0AA44JEP9"/>
<comment type="caution">
    <text evidence="2">The sequence shown here is derived from an EMBL/GenBank/DDBJ whole genome shotgun (WGS) entry which is preliminary data.</text>
</comment>
<feature type="domain" description="Thioesterase" evidence="1">
    <location>
        <begin position="27"/>
        <end position="277"/>
    </location>
</feature>
<dbReference type="EMBL" id="JAAMAY010000043">
    <property type="protein sequence ID" value="NTC32038.1"/>
    <property type="molecule type" value="Genomic_DNA"/>
</dbReference>
<dbReference type="Pfam" id="PF00975">
    <property type="entry name" value="Thioesterase"/>
    <property type="match status" value="1"/>
</dbReference>
<reference evidence="2" key="1">
    <citation type="journal article" date="2020" name="Science">
        <title>Unexpected conservation and global transmission of agrobacterial virulence plasmids.</title>
        <authorList>
            <person name="Weisberg A.J."/>
            <person name="Davis E.W. 2nd"/>
            <person name="Tabima J."/>
            <person name="Belcher M.S."/>
            <person name="Miller M."/>
            <person name="Kuo C.H."/>
            <person name="Loper J.E."/>
            <person name="Grunwald N.J."/>
            <person name="Putnam M.L."/>
            <person name="Chang J.H."/>
        </authorList>
    </citation>
    <scope>NUCLEOTIDE SEQUENCE</scope>
    <source>
        <strain evidence="2">17-1853-1a</strain>
    </source>
</reference>
<sequence>MNGMEPRAKAMVDRYSPITIGGTGSLPLFCLPPVHGSPSIYRHLVPEIGSEVSLIGLSSIGVFLDVPALDSLEEQATSAVTRIIKFRELASGKFGVLGYSMGGKLAYEVSLQLSALGLTPNKIIIIDSHFQGDDRFSVAGDHSQIEWVWDLFFTVYFGFDRRRVMSAGNFATFLKAPLEEKFAVVRQFISIYHPAGHLNNISPVELDTLFRFHLSQCRSVGRYEPPQSHLPIVYLEASDSENLGQARFWKEAAGRFTTYHVQGSHTSIFYDATHVKDLARSLRDNISVFGEEAR</sequence>
<dbReference type="Gene3D" id="3.40.50.1820">
    <property type="entry name" value="alpha/beta hydrolase"/>
    <property type="match status" value="1"/>
</dbReference>
<protein>
    <recommendedName>
        <fullName evidence="1">Thioesterase domain-containing protein</fullName>
    </recommendedName>
</protein>
<evidence type="ECO:0000313" key="3">
    <source>
        <dbReference type="Proteomes" id="UP000702952"/>
    </source>
</evidence>
<accession>A0AA44JEP9</accession>
<evidence type="ECO:0000259" key="1">
    <source>
        <dbReference type="Pfam" id="PF00975"/>
    </source>
</evidence>
<dbReference type="RefSeq" id="WP_174021519.1">
    <property type="nucleotide sequence ID" value="NZ_JAAMAW010000022.1"/>
</dbReference>
<gene>
    <name evidence="2" type="ORF">G6M46_28260</name>
</gene>
<dbReference type="SUPFAM" id="SSF53474">
    <property type="entry name" value="alpha/beta-Hydrolases"/>
    <property type="match status" value="1"/>
</dbReference>
<proteinExistence type="predicted"/>
<dbReference type="InterPro" id="IPR001031">
    <property type="entry name" value="Thioesterase"/>
</dbReference>
<organism evidence="2 3">
    <name type="scientific">Agrobacterium tumefaciens</name>
    <dbReference type="NCBI Taxonomy" id="358"/>
    <lineage>
        <taxon>Bacteria</taxon>
        <taxon>Pseudomonadati</taxon>
        <taxon>Pseudomonadota</taxon>
        <taxon>Alphaproteobacteria</taxon>
        <taxon>Hyphomicrobiales</taxon>
        <taxon>Rhizobiaceae</taxon>
        <taxon>Rhizobium/Agrobacterium group</taxon>
        <taxon>Agrobacterium</taxon>
        <taxon>Agrobacterium tumefaciens complex</taxon>
    </lineage>
</organism>
<evidence type="ECO:0000313" key="2">
    <source>
        <dbReference type="EMBL" id="NTC32038.1"/>
    </source>
</evidence>
<dbReference type="InterPro" id="IPR029058">
    <property type="entry name" value="AB_hydrolase_fold"/>
</dbReference>
<name>A0AA44JEP9_AGRTU</name>